<organism evidence="2 3">
    <name type="scientific">Gossypium stocksii</name>
    <dbReference type="NCBI Taxonomy" id="47602"/>
    <lineage>
        <taxon>Eukaryota</taxon>
        <taxon>Viridiplantae</taxon>
        <taxon>Streptophyta</taxon>
        <taxon>Embryophyta</taxon>
        <taxon>Tracheophyta</taxon>
        <taxon>Spermatophyta</taxon>
        <taxon>Magnoliopsida</taxon>
        <taxon>eudicotyledons</taxon>
        <taxon>Gunneridae</taxon>
        <taxon>Pentapetalae</taxon>
        <taxon>rosids</taxon>
        <taxon>malvids</taxon>
        <taxon>Malvales</taxon>
        <taxon>Malvaceae</taxon>
        <taxon>Malvoideae</taxon>
        <taxon>Gossypium</taxon>
    </lineage>
</organism>
<sequence>MAVESVTMRMQKELGMMQGELTQLEGYFRLPLGFLAKEHLVVSPILDLGHSSMSSRGGTLEVNNTAFQFHDEFLSLLNQLNLSETYALRIFVNNLKPEISQYLRLFKPQTLVEGYNLARQAENIVFELVKKGFIAGNGHSSSRPLFSNSRVQQGMESSNSIGGK</sequence>
<name>A0A9D3VPB9_9ROSI</name>
<dbReference type="EMBL" id="JAIQCV010000006">
    <property type="protein sequence ID" value="KAH1090782.1"/>
    <property type="molecule type" value="Genomic_DNA"/>
</dbReference>
<proteinExistence type="predicted"/>
<reference evidence="2 3" key="1">
    <citation type="journal article" date="2021" name="Plant Biotechnol. J.">
        <title>Multi-omics assisted identification of the key and species-specific regulatory components of drought-tolerant mechanisms in Gossypium stocksii.</title>
        <authorList>
            <person name="Yu D."/>
            <person name="Ke L."/>
            <person name="Zhang D."/>
            <person name="Wu Y."/>
            <person name="Sun Y."/>
            <person name="Mei J."/>
            <person name="Sun J."/>
            <person name="Sun Y."/>
        </authorList>
    </citation>
    <scope>NUCLEOTIDE SEQUENCE [LARGE SCALE GENOMIC DNA]</scope>
    <source>
        <strain evidence="3">cv. E1</strain>
        <tissue evidence="2">Leaf</tissue>
    </source>
</reference>
<evidence type="ECO:0000313" key="2">
    <source>
        <dbReference type="EMBL" id="KAH1090782.1"/>
    </source>
</evidence>
<dbReference type="AlphaFoldDB" id="A0A9D3VPB9"/>
<dbReference type="Proteomes" id="UP000828251">
    <property type="component" value="Unassembled WGS sequence"/>
</dbReference>
<accession>A0A9D3VPB9</accession>
<feature type="region of interest" description="Disordered" evidence="1">
    <location>
        <begin position="144"/>
        <end position="164"/>
    </location>
</feature>
<comment type="caution">
    <text evidence="2">The sequence shown here is derived from an EMBL/GenBank/DDBJ whole genome shotgun (WGS) entry which is preliminary data.</text>
</comment>
<evidence type="ECO:0000313" key="3">
    <source>
        <dbReference type="Proteomes" id="UP000828251"/>
    </source>
</evidence>
<keyword evidence="3" id="KW-1185">Reference proteome</keyword>
<protein>
    <submittedName>
        <fullName evidence="2">Uncharacterized protein</fullName>
    </submittedName>
</protein>
<evidence type="ECO:0000256" key="1">
    <source>
        <dbReference type="SAM" id="MobiDB-lite"/>
    </source>
</evidence>
<gene>
    <name evidence="2" type="ORF">J1N35_018039</name>
</gene>
<dbReference type="OrthoDB" id="10540366at2759"/>